<feature type="transmembrane region" description="Helical" evidence="17">
    <location>
        <begin position="171"/>
        <end position="191"/>
    </location>
</feature>
<feature type="transmembrane region" description="Helical" evidence="17">
    <location>
        <begin position="314"/>
        <end position="334"/>
    </location>
</feature>
<accession>D4YS11</accession>
<evidence type="ECO:0000256" key="13">
    <source>
        <dbReference type="ARBA" id="ARBA00041418"/>
    </source>
</evidence>
<dbReference type="InterPro" id="IPR001182">
    <property type="entry name" value="FtsW/RodA"/>
</dbReference>
<comment type="catalytic activity">
    <reaction evidence="15">
        <text>[GlcNAc-(1-&gt;4)-Mur2Ac(oyl-L-Ala-gamma-D-Glu-L-Lys-D-Ala-D-Ala)](n)-di-trans,octa-cis-undecaprenyl diphosphate + beta-D-GlcNAc-(1-&gt;4)-Mur2Ac(oyl-L-Ala-gamma-D-Glu-L-Lys-D-Ala-D-Ala)-di-trans,octa-cis-undecaprenyl diphosphate = [GlcNAc-(1-&gt;4)-Mur2Ac(oyl-L-Ala-gamma-D-Glu-L-Lys-D-Ala-D-Ala)](n+1)-di-trans,octa-cis-undecaprenyl diphosphate + di-trans,octa-cis-undecaprenyl diphosphate + H(+)</text>
        <dbReference type="Rhea" id="RHEA:23708"/>
        <dbReference type="Rhea" id="RHEA-COMP:9602"/>
        <dbReference type="Rhea" id="RHEA-COMP:9603"/>
        <dbReference type="ChEBI" id="CHEBI:15378"/>
        <dbReference type="ChEBI" id="CHEBI:58405"/>
        <dbReference type="ChEBI" id="CHEBI:60033"/>
        <dbReference type="ChEBI" id="CHEBI:78435"/>
        <dbReference type="EC" id="2.4.99.28"/>
    </reaction>
</comment>
<feature type="transmembrane region" description="Helical" evidence="17">
    <location>
        <begin position="197"/>
        <end position="215"/>
    </location>
</feature>
<dbReference type="STRING" id="83683.B1745_03955"/>
<feature type="transmembrane region" description="Helical" evidence="17">
    <location>
        <begin position="34"/>
        <end position="52"/>
    </location>
</feature>
<comment type="caution">
    <text evidence="18">The sequence shown here is derived from an EMBL/GenBank/DDBJ whole genome shotgun (WGS) entry which is preliminary data.</text>
</comment>
<keyword evidence="8 17" id="KW-0472">Membrane</keyword>
<comment type="subcellular location">
    <subcellularLocation>
        <location evidence="1">Membrane</location>
        <topology evidence="1">Multi-pass membrane protein</topology>
    </subcellularLocation>
</comment>
<dbReference type="AlphaFoldDB" id="D4YS11"/>
<dbReference type="Pfam" id="PF01098">
    <property type="entry name" value="FTSW_RODA_SPOVE"/>
    <property type="match status" value="1"/>
</dbReference>
<evidence type="ECO:0000256" key="10">
    <source>
        <dbReference type="ARBA" id="ARBA00033270"/>
    </source>
</evidence>
<gene>
    <name evidence="18" type="primary">ftsW</name>
    <name evidence="18" type="ORF">HMPREF0493_0289</name>
</gene>
<sequence length="416" mass="46209">MRCWLFCFIIKQAYLFKKETAAVRRKIHYLNYNIFIPYLLLVIMGVILVYSASSDILLQNGFKPSTYGIKQAIYAAVAFFIFGIPFFALKLEVFKNKKFVMYFLLISLAMLAFLVGLKIVKGSSAAVNGAVGWINLGFINLQPLEVAKLSLVLYLAYVLDRRDGKLVKGHIWSNLVHPALMTAIMMALVIVEPDFGGTAILFVIALVMFSVSGIPTSLAIRWLIAIVIAVFAVFFLVIFWNPKFLQTSYQFQRLLSFLHPFELERKGGAQLVNSYYAIHNGGLFGVGLGNSMEKRGYLPEPYTDFILSITAEELGVIGAILIIGLLFYLMWNIMEVGIHATSQFNALVCFGVTTIIFTESLFNIGAVVGLLPITGVTLPFISYGGSSMIVLTCCIALVLNISTNEKIKKEEDETVA</sequence>
<name>D4YS11_9LACO</name>
<dbReference type="InterPro" id="IPR018365">
    <property type="entry name" value="Cell_cycle_FtsW-rel_CS"/>
</dbReference>
<keyword evidence="2" id="KW-0328">Glycosyltransferase</keyword>
<feature type="transmembrane region" description="Helical" evidence="17">
    <location>
        <begin position="346"/>
        <end position="374"/>
    </location>
</feature>
<evidence type="ECO:0000256" key="6">
    <source>
        <dbReference type="ARBA" id="ARBA00022984"/>
    </source>
</evidence>
<evidence type="ECO:0000256" key="8">
    <source>
        <dbReference type="ARBA" id="ARBA00023136"/>
    </source>
</evidence>
<evidence type="ECO:0000313" key="19">
    <source>
        <dbReference type="Proteomes" id="UP000004069"/>
    </source>
</evidence>
<evidence type="ECO:0000256" key="9">
    <source>
        <dbReference type="ARBA" id="ARBA00032370"/>
    </source>
</evidence>
<evidence type="ECO:0000256" key="14">
    <source>
        <dbReference type="ARBA" id="ARBA00044770"/>
    </source>
</evidence>
<keyword evidence="4 17" id="KW-0812">Transmembrane</keyword>
<dbReference type="GO" id="GO:0032153">
    <property type="term" value="C:cell division site"/>
    <property type="evidence" value="ECO:0007669"/>
    <property type="project" value="TreeGrafter"/>
</dbReference>
<evidence type="ECO:0000256" key="7">
    <source>
        <dbReference type="ARBA" id="ARBA00022989"/>
    </source>
</evidence>
<keyword evidence="6" id="KW-0573">Peptidoglycan synthesis</keyword>
<evidence type="ECO:0000256" key="4">
    <source>
        <dbReference type="ARBA" id="ARBA00022692"/>
    </source>
</evidence>
<evidence type="ECO:0000256" key="16">
    <source>
        <dbReference type="ARBA" id="ARBA00049966"/>
    </source>
</evidence>
<keyword evidence="3" id="KW-0808">Transferase</keyword>
<evidence type="ECO:0000256" key="15">
    <source>
        <dbReference type="ARBA" id="ARBA00049902"/>
    </source>
</evidence>
<evidence type="ECO:0000256" key="2">
    <source>
        <dbReference type="ARBA" id="ARBA00022676"/>
    </source>
</evidence>
<dbReference type="Proteomes" id="UP000004069">
    <property type="component" value="Unassembled WGS sequence"/>
</dbReference>
<comment type="function">
    <text evidence="16">Peptidoglycan polymerase that is essential for cell division.</text>
</comment>
<organism evidence="18 19">
    <name type="scientific">Lactobacillus amylolyticus DSM 11664</name>
    <dbReference type="NCBI Taxonomy" id="585524"/>
    <lineage>
        <taxon>Bacteria</taxon>
        <taxon>Bacillati</taxon>
        <taxon>Bacillota</taxon>
        <taxon>Bacilli</taxon>
        <taxon>Lactobacillales</taxon>
        <taxon>Lactobacillaceae</taxon>
        <taxon>Lactobacillus</taxon>
    </lineage>
</organism>
<dbReference type="GO" id="GO:0015648">
    <property type="term" value="F:lipid-linked peptidoglycan transporter activity"/>
    <property type="evidence" value="ECO:0007669"/>
    <property type="project" value="TreeGrafter"/>
</dbReference>
<evidence type="ECO:0000256" key="17">
    <source>
        <dbReference type="SAM" id="Phobius"/>
    </source>
</evidence>
<feature type="transmembrane region" description="Helical" evidence="17">
    <location>
        <begin position="380"/>
        <end position="399"/>
    </location>
</feature>
<evidence type="ECO:0000313" key="18">
    <source>
        <dbReference type="EMBL" id="EFG56105.1"/>
    </source>
</evidence>
<dbReference type="GO" id="GO:0009252">
    <property type="term" value="P:peptidoglycan biosynthetic process"/>
    <property type="evidence" value="ECO:0007669"/>
    <property type="project" value="UniProtKB-KW"/>
</dbReference>
<evidence type="ECO:0000256" key="1">
    <source>
        <dbReference type="ARBA" id="ARBA00004141"/>
    </source>
</evidence>
<dbReference type="GO" id="GO:0008955">
    <property type="term" value="F:peptidoglycan glycosyltransferase activity"/>
    <property type="evidence" value="ECO:0007669"/>
    <property type="project" value="UniProtKB-EC"/>
</dbReference>
<feature type="transmembrane region" description="Helical" evidence="17">
    <location>
        <begin position="132"/>
        <end position="159"/>
    </location>
</feature>
<dbReference type="PANTHER" id="PTHR30474:SF2">
    <property type="entry name" value="PEPTIDOGLYCAN GLYCOSYLTRANSFERASE FTSW-RELATED"/>
    <property type="match status" value="1"/>
</dbReference>
<evidence type="ECO:0000256" key="3">
    <source>
        <dbReference type="ARBA" id="ARBA00022679"/>
    </source>
</evidence>
<keyword evidence="5" id="KW-0133">Cell shape</keyword>
<reference evidence="18 19" key="1">
    <citation type="submission" date="2010-04" db="EMBL/GenBank/DDBJ databases">
        <authorList>
            <person name="Muzny D."/>
            <person name="Qin X."/>
            <person name="Deng J."/>
            <person name="Jiang H."/>
            <person name="Liu Y."/>
            <person name="Qu J."/>
            <person name="Song X.-Z."/>
            <person name="Zhang L."/>
            <person name="Thornton R."/>
            <person name="Coyle M."/>
            <person name="Francisco L."/>
            <person name="Jackson L."/>
            <person name="Javaid M."/>
            <person name="Korchina V."/>
            <person name="Kovar C."/>
            <person name="Mata R."/>
            <person name="Mathew T."/>
            <person name="Ngo R."/>
            <person name="Nguyen L."/>
            <person name="Nguyen N."/>
            <person name="Okwuonu G."/>
            <person name="Ongeri F."/>
            <person name="Pham C."/>
            <person name="Simmons D."/>
            <person name="Wilczek-Boney K."/>
            <person name="Hale W."/>
            <person name="Jakkamsetti A."/>
            <person name="Pham P."/>
            <person name="Ruth R."/>
            <person name="San Lucas F."/>
            <person name="Warren J."/>
            <person name="Zhang J."/>
            <person name="Zhao Z."/>
            <person name="Zhou C."/>
            <person name="Zhu D."/>
            <person name="Lee S."/>
            <person name="Bess C."/>
            <person name="Blankenburg K."/>
            <person name="Forbes L."/>
            <person name="Fu Q."/>
            <person name="Gubbala S."/>
            <person name="Hirani K."/>
            <person name="Jayaseelan J.C."/>
            <person name="Lara F."/>
            <person name="Munidasa M."/>
            <person name="Palculict T."/>
            <person name="Patil S."/>
            <person name="Pu L.-L."/>
            <person name="Saada N."/>
            <person name="Tang L."/>
            <person name="Weissenberger G."/>
            <person name="Zhu Y."/>
            <person name="Hemphill L."/>
            <person name="Shang Y."/>
            <person name="Youmans B."/>
            <person name="Ayvaz T."/>
            <person name="Ross M."/>
            <person name="Santibanez J."/>
            <person name="Aqrawi P."/>
            <person name="Gross S."/>
            <person name="Joshi V."/>
            <person name="Fowler G."/>
            <person name="Nazareth L."/>
            <person name="Reid J."/>
            <person name="Worley K."/>
            <person name="Petrosino J."/>
            <person name="Highlander S."/>
            <person name="Gibbs R."/>
        </authorList>
    </citation>
    <scope>NUCLEOTIDE SEQUENCE [LARGE SCALE GENOMIC DNA]</scope>
    <source>
        <strain evidence="18 19">DSM 11664</strain>
    </source>
</reference>
<feature type="transmembrane region" description="Helical" evidence="17">
    <location>
        <begin position="222"/>
        <end position="240"/>
    </location>
</feature>
<dbReference type="eggNOG" id="COG0772">
    <property type="taxonomic scope" value="Bacteria"/>
</dbReference>
<protein>
    <recommendedName>
        <fullName evidence="12">Probable peptidoglycan glycosyltransferase FtsW</fullName>
        <ecNumber evidence="14">2.4.99.28</ecNumber>
    </recommendedName>
    <alternativeName>
        <fullName evidence="13">Cell division protein FtsW</fullName>
    </alternativeName>
    <alternativeName>
        <fullName evidence="10">Cell wall polymerase</fullName>
    </alternativeName>
    <alternativeName>
        <fullName evidence="9">Peptidoglycan polymerase</fullName>
    </alternativeName>
</protein>
<evidence type="ECO:0000256" key="12">
    <source>
        <dbReference type="ARBA" id="ARBA00041185"/>
    </source>
</evidence>
<keyword evidence="7 17" id="KW-1133">Transmembrane helix</keyword>
<comment type="similarity">
    <text evidence="11">Belongs to the SEDS family. FtsW subfamily.</text>
</comment>
<dbReference type="GO" id="GO:0008360">
    <property type="term" value="P:regulation of cell shape"/>
    <property type="evidence" value="ECO:0007669"/>
    <property type="project" value="UniProtKB-KW"/>
</dbReference>
<dbReference type="EMBL" id="ADNY01000011">
    <property type="protein sequence ID" value="EFG56105.1"/>
    <property type="molecule type" value="Genomic_DNA"/>
</dbReference>
<dbReference type="PANTHER" id="PTHR30474">
    <property type="entry name" value="CELL CYCLE PROTEIN"/>
    <property type="match status" value="1"/>
</dbReference>
<feature type="transmembrane region" description="Helical" evidence="17">
    <location>
        <begin position="101"/>
        <end position="120"/>
    </location>
</feature>
<dbReference type="GO" id="GO:0005886">
    <property type="term" value="C:plasma membrane"/>
    <property type="evidence" value="ECO:0007669"/>
    <property type="project" value="TreeGrafter"/>
</dbReference>
<feature type="transmembrane region" description="Helical" evidence="17">
    <location>
        <begin position="72"/>
        <end position="89"/>
    </location>
</feature>
<proteinExistence type="inferred from homology"/>
<evidence type="ECO:0000256" key="5">
    <source>
        <dbReference type="ARBA" id="ARBA00022960"/>
    </source>
</evidence>
<evidence type="ECO:0000256" key="11">
    <source>
        <dbReference type="ARBA" id="ARBA00038053"/>
    </source>
</evidence>
<dbReference type="EC" id="2.4.99.28" evidence="14"/>
<dbReference type="GO" id="GO:0051301">
    <property type="term" value="P:cell division"/>
    <property type="evidence" value="ECO:0007669"/>
    <property type="project" value="InterPro"/>
</dbReference>
<keyword evidence="19" id="KW-1185">Reference proteome</keyword>
<dbReference type="PROSITE" id="PS00428">
    <property type="entry name" value="FTSW_RODA_SPOVE"/>
    <property type="match status" value="1"/>
</dbReference>